<proteinExistence type="inferred from homology"/>
<keyword evidence="2" id="KW-0732">Signal</keyword>
<dbReference type="InterPro" id="IPR036249">
    <property type="entry name" value="Thioredoxin-like_sf"/>
</dbReference>
<dbReference type="GO" id="GO:0003756">
    <property type="term" value="F:protein disulfide isomerase activity"/>
    <property type="evidence" value="ECO:0007669"/>
    <property type="project" value="TreeGrafter"/>
</dbReference>
<dbReference type="GO" id="GO:0006457">
    <property type="term" value="P:protein folding"/>
    <property type="evidence" value="ECO:0007669"/>
    <property type="project" value="TreeGrafter"/>
</dbReference>
<name>A0A6P3WBG5_CLUHA</name>
<dbReference type="PANTHER" id="PTHR18929:SF253">
    <property type="entry name" value="ENDOPLASMIC RETICULUM RESIDENT PROTEIN 27"/>
    <property type="match status" value="1"/>
</dbReference>
<sequence>MKIFLVVVLSSLIVSILADEEAPPDSALPSLTDTPAAEAFINSDDVAVIGFFEGEESYGYKEFLEAAKEVKPIPVAVCSDKEVWTNYRIESDTIAIFRKVDVAQENLRLSDAKKVDADGLTRFIKMNNIRYLTEYNQVTAVGLFQSQVKTHILLFANRGSSDYSALQKKLGALAPDFSGKFLFVLVNGAVKGNARSLEYFGLVSRDLPRVGLYDSDLDKKWLMPKGKITKDGVRAFCQSFLDGKLQETKEAGEPEAKTEL</sequence>
<dbReference type="KEGG" id="char:105910145"/>
<dbReference type="OrthoDB" id="8667660at2759"/>
<evidence type="ECO:0000256" key="1">
    <source>
        <dbReference type="ARBA" id="ARBA00006347"/>
    </source>
</evidence>
<feature type="signal peptide" evidence="2">
    <location>
        <begin position="1"/>
        <end position="18"/>
    </location>
</feature>
<dbReference type="CDD" id="cd02982">
    <property type="entry name" value="PDI_b'_family"/>
    <property type="match status" value="1"/>
</dbReference>
<evidence type="ECO:0000313" key="4">
    <source>
        <dbReference type="RefSeq" id="XP_012694286.2"/>
    </source>
</evidence>
<feature type="chain" id="PRO_5028324715" evidence="2">
    <location>
        <begin position="19"/>
        <end position="260"/>
    </location>
</feature>
<protein>
    <submittedName>
        <fullName evidence="4">Endoplasmic reticulum resident protein 27</fullName>
    </submittedName>
</protein>
<dbReference type="SUPFAM" id="SSF52833">
    <property type="entry name" value="Thioredoxin-like"/>
    <property type="match status" value="2"/>
</dbReference>
<dbReference type="GeneID" id="105910145"/>
<organism evidence="3 4">
    <name type="scientific">Clupea harengus</name>
    <name type="common">Atlantic herring</name>
    <dbReference type="NCBI Taxonomy" id="7950"/>
    <lineage>
        <taxon>Eukaryota</taxon>
        <taxon>Metazoa</taxon>
        <taxon>Chordata</taxon>
        <taxon>Craniata</taxon>
        <taxon>Vertebrata</taxon>
        <taxon>Euteleostomi</taxon>
        <taxon>Actinopterygii</taxon>
        <taxon>Neopterygii</taxon>
        <taxon>Teleostei</taxon>
        <taxon>Clupei</taxon>
        <taxon>Clupeiformes</taxon>
        <taxon>Clupeoidei</taxon>
        <taxon>Clupeidae</taxon>
        <taxon>Clupea</taxon>
    </lineage>
</organism>
<dbReference type="GO" id="GO:0005783">
    <property type="term" value="C:endoplasmic reticulum"/>
    <property type="evidence" value="ECO:0007669"/>
    <property type="project" value="TreeGrafter"/>
</dbReference>
<gene>
    <name evidence="4" type="primary">LOC105910145</name>
</gene>
<reference evidence="4" key="1">
    <citation type="submission" date="2025-08" db="UniProtKB">
        <authorList>
            <consortium name="RefSeq"/>
        </authorList>
    </citation>
    <scope>IDENTIFICATION</scope>
</reference>
<evidence type="ECO:0000313" key="3">
    <source>
        <dbReference type="Proteomes" id="UP000515152"/>
    </source>
</evidence>
<dbReference type="CDD" id="cd02981">
    <property type="entry name" value="PDI_b_family"/>
    <property type="match status" value="1"/>
</dbReference>
<comment type="similarity">
    <text evidence="1">Belongs to the protein disulfide isomerase family.</text>
</comment>
<dbReference type="RefSeq" id="XP_012694286.2">
    <property type="nucleotide sequence ID" value="XM_012838832.2"/>
</dbReference>
<dbReference type="GO" id="GO:0034976">
    <property type="term" value="P:response to endoplasmic reticulum stress"/>
    <property type="evidence" value="ECO:0007669"/>
    <property type="project" value="TreeGrafter"/>
</dbReference>
<dbReference type="Proteomes" id="UP000515152">
    <property type="component" value="Chromosome 26"/>
</dbReference>
<dbReference type="AlphaFoldDB" id="A0A6P3WBG5"/>
<accession>A0A6P3WBG5</accession>
<dbReference type="PANTHER" id="PTHR18929">
    <property type="entry name" value="PROTEIN DISULFIDE ISOMERASE"/>
    <property type="match status" value="1"/>
</dbReference>
<keyword evidence="3" id="KW-1185">Reference proteome</keyword>
<dbReference type="Pfam" id="PF13848">
    <property type="entry name" value="Thioredoxin_6"/>
    <property type="match status" value="1"/>
</dbReference>
<dbReference type="Gene3D" id="3.40.30.10">
    <property type="entry name" value="Glutaredoxin"/>
    <property type="match status" value="2"/>
</dbReference>
<evidence type="ECO:0000256" key="2">
    <source>
        <dbReference type="SAM" id="SignalP"/>
    </source>
</evidence>